<reference evidence="4" key="1">
    <citation type="submission" date="2021-10" db="EMBL/GenBank/DDBJ databases">
        <authorList>
            <person name="Criscuolo A."/>
        </authorList>
    </citation>
    <scope>NUCLEOTIDE SEQUENCE</scope>
    <source>
        <strain evidence="4">CIP111885</strain>
    </source>
</reference>
<feature type="region of interest" description="Disordered" evidence="1">
    <location>
        <begin position="1"/>
        <end position="28"/>
    </location>
</feature>
<proteinExistence type="predicted"/>
<dbReference type="Proteomes" id="UP000789845">
    <property type="component" value="Unassembled WGS sequence"/>
</dbReference>
<evidence type="ECO:0000256" key="2">
    <source>
        <dbReference type="SAM" id="Phobius"/>
    </source>
</evidence>
<evidence type="ECO:0000259" key="3">
    <source>
        <dbReference type="Pfam" id="PF07423"/>
    </source>
</evidence>
<feature type="region of interest" description="Disordered" evidence="1">
    <location>
        <begin position="63"/>
        <end position="142"/>
    </location>
</feature>
<accession>A0A9C7G9A3</accession>
<keyword evidence="5" id="KW-1185">Reference proteome</keyword>
<dbReference type="Pfam" id="PF07423">
    <property type="entry name" value="DUF1510"/>
    <property type="match status" value="1"/>
</dbReference>
<protein>
    <recommendedName>
        <fullName evidence="3">DUF1510 domain-containing protein</fullName>
    </recommendedName>
</protein>
<feature type="domain" description="DUF1510" evidence="3">
    <location>
        <begin position="145"/>
        <end position="239"/>
    </location>
</feature>
<feature type="transmembrane region" description="Helical" evidence="2">
    <location>
        <begin position="34"/>
        <end position="56"/>
    </location>
</feature>
<dbReference type="AlphaFoldDB" id="A0A9C7G9A3"/>
<comment type="caution">
    <text evidence="4">The sequence shown here is derived from an EMBL/GenBank/DDBJ whole genome shotgun (WGS) entry which is preliminary data.</text>
</comment>
<keyword evidence="2" id="KW-1133">Transmembrane helix</keyword>
<gene>
    <name evidence="4" type="ORF">NEOCIP111885_01697</name>
</gene>
<feature type="compositionally biased region" description="Acidic residues" evidence="1">
    <location>
        <begin position="82"/>
        <end position="101"/>
    </location>
</feature>
<dbReference type="EMBL" id="CAKJTG010000008">
    <property type="protein sequence ID" value="CAG9608005.1"/>
    <property type="molecule type" value="Genomic_DNA"/>
</dbReference>
<keyword evidence="2" id="KW-0472">Membrane</keyword>
<feature type="compositionally biased region" description="Acidic residues" evidence="1">
    <location>
        <begin position="109"/>
        <end position="132"/>
    </location>
</feature>
<evidence type="ECO:0000256" key="1">
    <source>
        <dbReference type="SAM" id="MobiDB-lite"/>
    </source>
</evidence>
<evidence type="ECO:0000313" key="4">
    <source>
        <dbReference type="EMBL" id="CAG9608005.1"/>
    </source>
</evidence>
<keyword evidence="2" id="KW-0812">Transmembrane</keyword>
<evidence type="ECO:0000313" key="5">
    <source>
        <dbReference type="Proteomes" id="UP000789845"/>
    </source>
</evidence>
<sequence>MNQSKGEKRMKHKDFQFNGPSRSNQRAKRRKTNLILNSLIVIVLLLIIIVSFSIFFSNGDKATEKVSDQNIETNAKDKEDEANASVEEEETNNTDLEEEAVETTTPVDSETESDDTVTENETVTEPESEDIVTEGSSDPNVKTTITNPDWQAVGTVQSGEHVPVYNESSTDWQEMLKAISYGTGIEQSNMTVWFLGRNKQGPQNQSVATVTTKDNSQTYRVFIEWVDNQGWKPIKIEELYER</sequence>
<dbReference type="InterPro" id="IPR009988">
    <property type="entry name" value="DUF1510"/>
</dbReference>
<name>A0A9C7G9A3_9BACI</name>
<organism evidence="4 5">
    <name type="scientific">Pseudoneobacillus rhizosphaerae</name>
    <dbReference type="NCBI Taxonomy" id="2880968"/>
    <lineage>
        <taxon>Bacteria</taxon>
        <taxon>Bacillati</taxon>
        <taxon>Bacillota</taxon>
        <taxon>Bacilli</taxon>
        <taxon>Bacillales</taxon>
        <taxon>Bacillaceae</taxon>
        <taxon>Pseudoneobacillus</taxon>
    </lineage>
</organism>